<sequence>MEDPWSIFLISCMVLCGLETTSGLTSFNSFNMVNYGAAGDGKTDDSQAFLKAWKSVCDSQSEFSILMIPKGRTFLLNPATFSGPCRSSRIYVQGAKCSRPSALTFNRCDDLVLNGLTHINSPRNHISINNCKDVIISNLHIRAPQTSPNTDGIDIAGSSYVRIRNCIIGTGDDCIAIGGGSSNVNINGVTCGPGHGISIGSLGRGGYDTVEEIQVRNCTFEGTMNGVRIKTWQGGAGYARKISFQNIRFVAVDNPIIIDQFYCPNQRSSARRITTLRPFSEENSMGGSNTNKKRRKLGKNVEDKDDAGAC</sequence>
<dbReference type="EMBL" id="CM037159">
    <property type="protein sequence ID" value="KAH7865291.1"/>
    <property type="molecule type" value="Genomic_DNA"/>
</dbReference>
<comment type="caution">
    <text evidence="1">The sequence shown here is derived from an EMBL/GenBank/DDBJ whole genome shotgun (WGS) entry which is preliminary data.</text>
</comment>
<protein>
    <submittedName>
        <fullName evidence="1">Uncharacterized protein</fullName>
    </submittedName>
</protein>
<organism evidence="1 2">
    <name type="scientific">Vaccinium darrowii</name>
    <dbReference type="NCBI Taxonomy" id="229202"/>
    <lineage>
        <taxon>Eukaryota</taxon>
        <taxon>Viridiplantae</taxon>
        <taxon>Streptophyta</taxon>
        <taxon>Embryophyta</taxon>
        <taxon>Tracheophyta</taxon>
        <taxon>Spermatophyta</taxon>
        <taxon>Magnoliopsida</taxon>
        <taxon>eudicotyledons</taxon>
        <taxon>Gunneridae</taxon>
        <taxon>Pentapetalae</taxon>
        <taxon>asterids</taxon>
        <taxon>Ericales</taxon>
        <taxon>Ericaceae</taxon>
        <taxon>Vaccinioideae</taxon>
        <taxon>Vaccinieae</taxon>
        <taxon>Vaccinium</taxon>
    </lineage>
</organism>
<dbReference type="Proteomes" id="UP000828048">
    <property type="component" value="Chromosome 9"/>
</dbReference>
<evidence type="ECO:0000313" key="1">
    <source>
        <dbReference type="EMBL" id="KAH7865291.1"/>
    </source>
</evidence>
<gene>
    <name evidence="1" type="ORF">Vadar_004747</name>
</gene>
<accession>A0ACB7ZH47</accession>
<keyword evidence="2" id="KW-1185">Reference proteome</keyword>
<evidence type="ECO:0000313" key="2">
    <source>
        <dbReference type="Proteomes" id="UP000828048"/>
    </source>
</evidence>
<reference evidence="1 2" key="1">
    <citation type="journal article" date="2021" name="Hortic Res">
        <title>High-quality reference genome and annotation aids understanding of berry development for evergreen blueberry (Vaccinium darrowii).</title>
        <authorList>
            <person name="Yu J."/>
            <person name="Hulse-Kemp A.M."/>
            <person name="Babiker E."/>
            <person name="Staton M."/>
        </authorList>
    </citation>
    <scope>NUCLEOTIDE SEQUENCE [LARGE SCALE GENOMIC DNA]</scope>
    <source>
        <strain evidence="2">cv. NJ 8807/NJ 8810</strain>
        <tissue evidence="1">Young leaf</tissue>
    </source>
</reference>
<proteinExistence type="predicted"/>
<name>A0ACB7ZH47_9ERIC</name>